<dbReference type="EMBL" id="CP116507">
    <property type="protein sequence ID" value="WCG22588.1"/>
    <property type="molecule type" value="Genomic_DNA"/>
</dbReference>
<organism evidence="4 5">
    <name type="scientific">Vagococcus lutrae</name>
    <dbReference type="NCBI Taxonomy" id="81947"/>
    <lineage>
        <taxon>Bacteria</taxon>
        <taxon>Bacillati</taxon>
        <taxon>Bacillota</taxon>
        <taxon>Bacilli</taxon>
        <taxon>Lactobacillales</taxon>
        <taxon>Enterococcaceae</taxon>
        <taxon>Vagococcus</taxon>
    </lineage>
</organism>
<dbReference type="PROSITE" id="PS50893">
    <property type="entry name" value="ABC_TRANSPORTER_2"/>
    <property type="match status" value="1"/>
</dbReference>
<dbReference type="GO" id="GO:0022857">
    <property type="term" value="F:transmembrane transporter activity"/>
    <property type="evidence" value="ECO:0007669"/>
    <property type="project" value="TreeGrafter"/>
</dbReference>
<dbReference type="InterPro" id="IPR003439">
    <property type="entry name" value="ABC_transporter-like_ATP-bd"/>
</dbReference>
<dbReference type="Proteomes" id="UP001179600">
    <property type="component" value="Chromosome"/>
</dbReference>
<dbReference type="GO" id="GO:0005886">
    <property type="term" value="C:plasma membrane"/>
    <property type="evidence" value="ECO:0007669"/>
    <property type="project" value="TreeGrafter"/>
</dbReference>
<sequence length="247" mass="27901">MLLRLKNITKEYGSSDNKITALDDITVSIEKGEAIGITGPSGSGKSTLLKILNLVEEPTSGSLSFLNEETSQLKSKQKRLLQQEMSMIFQHFNLLHNRTVLENIVLPLKWQKSQKMSATELDALLKFVNIAHKKEAYPRDLSGGEKQRVAIARALVTQPKLLLCDEPTSALDEHHKQEVLSLLKKVQSEYQTTLVMISHDFEAIRVLCDKAYILEQGRIVDCLTVNHDEKEKAPISFHERAKEALQR</sequence>
<dbReference type="InterPro" id="IPR017871">
    <property type="entry name" value="ABC_transporter-like_CS"/>
</dbReference>
<dbReference type="GO" id="GO:0016887">
    <property type="term" value="F:ATP hydrolysis activity"/>
    <property type="evidence" value="ECO:0007669"/>
    <property type="project" value="InterPro"/>
</dbReference>
<keyword evidence="1" id="KW-0547">Nucleotide-binding</keyword>
<reference evidence="4" key="1">
    <citation type="submission" date="2023-01" db="EMBL/GenBank/DDBJ databases">
        <title>Oxazolidinone resistance genes in florfenicol resistant enterococci from beef cattle and veal calves at slaughter.</title>
        <authorList>
            <person name="Biggel M."/>
        </authorList>
    </citation>
    <scope>NUCLEOTIDE SEQUENCE</scope>
    <source>
        <strain evidence="4">K204-1</strain>
    </source>
</reference>
<evidence type="ECO:0000313" key="4">
    <source>
        <dbReference type="EMBL" id="WCG22588.1"/>
    </source>
</evidence>
<dbReference type="InterPro" id="IPR003593">
    <property type="entry name" value="AAA+_ATPase"/>
</dbReference>
<evidence type="ECO:0000256" key="1">
    <source>
        <dbReference type="ARBA" id="ARBA00022741"/>
    </source>
</evidence>
<keyword evidence="2 4" id="KW-0067">ATP-binding</keyword>
<dbReference type="RefSeq" id="WP_023606459.1">
    <property type="nucleotide sequence ID" value="NZ_CP097044.1"/>
</dbReference>
<dbReference type="PROSITE" id="PS00211">
    <property type="entry name" value="ABC_TRANSPORTER_1"/>
    <property type="match status" value="1"/>
</dbReference>
<dbReference type="PANTHER" id="PTHR24220">
    <property type="entry name" value="IMPORT ATP-BINDING PROTEIN"/>
    <property type="match status" value="1"/>
</dbReference>
<dbReference type="AlphaFoldDB" id="A0AAE9XEB7"/>
<dbReference type="Gene3D" id="3.40.50.300">
    <property type="entry name" value="P-loop containing nucleotide triphosphate hydrolases"/>
    <property type="match status" value="1"/>
</dbReference>
<evidence type="ECO:0000259" key="3">
    <source>
        <dbReference type="PROSITE" id="PS50893"/>
    </source>
</evidence>
<dbReference type="SMART" id="SM00382">
    <property type="entry name" value="AAA"/>
    <property type="match status" value="1"/>
</dbReference>
<gene>
    <name evidence="4" type="ORF">PML95_09390</name>
</gene>
<dbReference type="InterPro" id="IPR027417">
    <property type="entry name" value="P-loop_NTPase"/>
</dbReference>
<protein>
    <submittedName>
        <fullName evidence="4">ATP-binding cassette domain-containing protein</fullName>
    </submittedName>
</protein>
<dbReference type="GO" id="GO:0005524">
    <property type="term" value="F:ATP binding"/>
    <property type="evidence" value="ECO:0007669"/>
    <property type="project" value="UniProtKB-KW"/>
</dbReference>
<name>A0AAE9XEB7_9ENTE</name>
<proteinExistence type="predicted"/>
<feature type="domain" description="ABC transporter" evidence="3">
    <location>
        <begin position="3"/>
        <end position="241"/>
    </location>
</feature>
<evidence type="ECO:0000256" key="2">
    <source>
        <dbReference type="ARBA" id="ARBA00022840"/>
    </source>
</evidence>
<dbReference type="Pfam" id="PF00005">
    <property type="entry name" value="ABC_tran"/>
    <property type="match status" value="1"/>
</dbReference>
<accession>A0AAE9XEB7</accession>
<dbReference type="SUPFAM" id="SSF52540">
    <property type="entry name" value="P-loop containing nucleoside triphosphate hydrolases"/>
    <property type="match status" value="1"/>
</dbReference>
<evidence type="ECO:0000313" key="5">
    <source>
        <dbReference type="Proteomes" id="UP001179600"/>
    </source>
</evidence>
<dbReference type="InterPro" id="IPR015854">
    <property type="entry name" value="ABC_transpr_LolD-like"/>
</dbReference>